<dbReference type="PANTHER" id="PTHR34793:SF1">
    <property type="entry name" value="PROTEIN THYLAKOID FORMATION 1, CHLOROPLASTIC"/>
    <property type="match status" value="1"/>
</dbReference>
<feature type="compositionally biased region" description="Basic and acidic residues" evidence="2">
    <location>
        <begin position="239"/>
        <end position="248"/>
    </location>
</feature>
<proteinExistence type="predicted"/>
<dbReference type="GO" id="GO:0045038">
    <property type="term" value="P:protein import into chloroplast thylakoid membrane"/>
    <property type="evidence" value="ECO:0007669"/>
    <property type="project" value="TreeGrafter"/>
</dbReference>
<reference evidence="4" key="4">
    <citation type="submission" date="2018-11" db="EMBL/GenBank/DDBJ databases">
        <title>Characterization of plant carbon substrate utilization by Auxenochlorella protothecoides.</title>
        <authorList>
            <person name="Vogler B.W."/>
            <person name="Starkenburg S.R."/>
            <person name="Sudasinghe N."/>
            <person name="Schambach J.Y."/>
            <person name="Rollin J.A."/>
            <person name="Pattathil S."/>
            <person name="Barry A.N."/>
        </authorList>
    </citation>
    <scope>NUCLEOTIDE SEQUENCE [LARGE SCALE GENOMIC DNA]</scope>
    <source>
        <strain evidence="4">UTEX 25</strain>
    </source>
</reference>
<dbReference type="EMBL" id="QOKY01000213">
    <property type="protein sequence ID" value="RMZ52235.1"/>
    <property type="molecule type" value="Genomic_DNA"/>
</dbReference>
<dbReference type="GeneID" id="23615555"/>
<dbReference type="GO" id="GO:0045037">
    <property type="term" value="P:protein import into chloroplast stroma"/>
    <property type="evidence" value="ECO:0007669"/>
    <property type="project" value="TreeGrafter"/>
</dbReference>
<keyword evidence="5" id="KW-1185">Reference proteome</keyword>
<protein>
    <submittedName>
        <fullName evidence="3">Protein THYLAKOID FORMATION1, chloroplastic</fullName>
    </submittedName>
</protein>
<dbReference type="STRING" id="3075.A0A087SJK8"/>
<dbReference type="RefSeq" id="XP_011398808.1">
    <property type="nucleotide sequence ID" value="XM_011400506.1"/>
</dbReference>
<dbReference type="eggNOG" id="ENOG502QUQV">
    <property type="taxonomic scope" value="Eukaryota"/>
</dbReference>
<dbReference type="PANTHER" id="PTHR34793">
    <property type="entry name" value="PROTEIN THYLAKOID FORMATION 1, CHLOROPLASTIC"/>
    <property type="match status" value="1"/>
</dbReference>
<feature type="compositionally biased region" description="Polar residues" evidence="2">
    <location>
        <begin position="1"/>
        <end position="11"/>
    </location>
</feature>
<dbReference type="GO" id="GO:0010207">
    <property type="term" value="P:photosystem II assembly"/>
    <property type="evidence" value="ECO:0007669"/>
    <property type="project" value="InterPro"/>
</dbReference>
<dbReference type="Pfam" id="PF11264">
    <property type="entry name" value="ThylakoidFormat"/>
    <property type="match status" value="1"/>
</dbReference>
<evidence type="ECO:0000256" key="2">
    <source>
        <dbReference type="SAM" id="MobiDB-lite"/>
    </source>
</evidence>
<dbReference type="AlphaFoldDB" id="A0A087SJK8"/>
<dbReference type="InterPro" id="IPR017499">
    <property type="entry name" value="Thf1"/>
</dbReference>
<sequence length="248" mass="26904">MGSRPSLQSAAATHEHHPIPPTVADTKAAFLEGFKRPLPGIYSTVIQELLVQQHLFRWNVTYSYNAITALGVVSIFDQLLEGLPEQDPIFEAFIKALQEDPAQYRGDARRLEEAAGSLGGPENLKPDAEGSEIQKTLAQTAEAIKSGNFLYTRFFAVGLFRLLELAGAKGPKALSGLTSALGVPLERVNADLLTYKNVLSKLQAAKEIMKEFLEREKKKTAQRLAEKQAKQAAQSGESADGKAAEVAA</sequence>
<evidence type="ECO:0000313" key="5">
    <source>
        <dbReference type="Proteomes" id="UP000028924"/>
    </source>
</evidence>
<feature type="region of interest" description="Disordered" evidence="2">
    <location>
        <begin position="1"/>
        <end position="21"/>
    </location>
</feature>
<gene>
    <name evidence="4" type="ORF">APUTEX25_001625</name>
    <name evidence="3" type="ORF">F751_4164</name>
</gene>
<accession>A0A087SJK8</accession>
<dbReference type="EMBL" id="KL662124">
    <property type="protein sequence ID" value="KFM25912.1"/>
    <property type="molecule type" value="Genomic_DNA"/>
</dbReference>
<keyword evidence="1" id="KW-0175">Coiled coil</keyword>
<reference evidence="6" key="2">
    <citation type="journal article" date="2018" name="Algal Res.">
        <title>Characterization of plant carbon substrate utilization by Auxenochlorella protothecoides.</title>
        <authorList>
            <person name="Vogler B.W."/>
            <person name="Starkenburg S.R."/>
            <person name="Sudasinghe N."/>
            <person name="Schambach J.Y."/>
            <person name="Rollin J.A."/>
            <person name="Pattathil S."/>
            <person name="Barry A.N."/>
        </authorList>
    </citation>
    <scope>NUCLEOTIDE SEQUENCE [LARGE SCALE GENOMIC DNA]</scope>
    <source>
        <strain evidence="6">UTEX 25</strain>
    </source>
</reference>
<organism evidence="3 5">
    <name type="scientific">Auxenochlorella protothecoides</name>
    <name type="common">Green microalga</name>
    <name type="synonym">Chlorella protothecoides</name>
    <dbReference type="NCBI Taxonomy" id="3075"/>
    <lineage>
        <taxon>Eukaryota</taxon>
        <taxon>Viridiplantae</taxon>
        <taxon>Chlorophyta</taxon>
        <taxon>core chlorophytes</taxon>
        <taxon>Trebouxiophyceae</taxon>
        <taxon>Chlorellales</taxon>
        <taxon>Chlorellaceae</taxon>
        <taxon>Auxenochlorella</taxon>
    </lineage>
</organism>
<dbReference type="GO" id="GO:0010027">
    <property type="term" value="P:thylakoid membrane organization"/>
    <property type="evidence" value="ECO:0007669"/>
    <property type="project" value="TreeGrafter"/>
</dbReference>
<dbReference type="KEGG" id="apro:F751_4164"/>
<evidence type="ECO:0000256" key="1">
    <source>
        <dbReference type="ARBA" id="ARBA00023054"/>
    </source>
</evidence>
<feature type="region of interest" description="Disordered" evidence="2">
    <location>
        <begin position="223"/>
        <end position="248"/>
    </location>
</feature>
<reference evidence="3 5" key="1">
    <citation type="journal article" date="2014" name="BMC Genomics">
        <title>Oil accumulation mechanisms of the oleaginous microalga Chlorella protothecoides revealed through its genome, transcriptomes, and proteomes.</title>
        <authorList>
            <person name="Gao C."/>
            <person name="Wang Y."/>
            <person name="Shen Y."/>
            <person name="Yan D."/>
            <person name="He X."/>
            <person name="Dai J."/>
            <person name="Wu Q."/>
        </authorList>
    </citation>
    <scope>NUCLEOTIDE SEQUENCE [LARGE SCALE GENOMIC DNA]</scope>
    <source>
        <strain evidence="3 5">0710</strain>
    </source>
</reference>
<evidence type="ECO:0000313" key="3">
    <source>
        <dbReference type="EMBL" id="KFM25912.1"/>
    </source>
</evidence>
<name>A0A087SJK8_AUXPR</name>
<dbReference type="GO" id="GO:0009534">
    <property type="term" value="C:chloroplast thylakoid"/>
    <property type="evidence" value="ECO:0007669"/>
    <property type="project" value="TreeGrafter"/>
</dbReference>
<reference evidence="4" key="3">
    <citation type="submission" date="2018-10" db="EMBL/GenBank/DDBJ databases">
        <authorList>
            <person name="Hovde B."/>
            <person name="Zhang X."/>
        </authorList>
    </citation>
    <scope>NUCLEOTIDE SEQUENCE [LARGE SCALE GENOMIC DNA]</scope>
    <source>
        <strain evidence="4">UTEX 25</strain>
    </source>
</reference>
<evidence type="ECO:0000313" key="6">
    <source>
        <dbReference type="Proteomes" id="UP000279271"/>
    </source>
</evidence>
<dbReference type="Proteomes" id="UP000279271">
    <property type="component" value="Unassembled WGS sequence"/>
</dbReference>
<dbReference type="OrthoDB" id="4812at2759"/>
<evidence type="ECO:0000313" key="4">
    <source>
        <dbReference type="EMBL" id="RMZ52235.1"/>
    </source>
</evidence>
<dbReference type="Proteomes" id="UP000028924">
    <property type="component" value="Unassembled WGS sequence"/>
</dbReference>